<name>A0A1P8JYZ3_9BURK</name>
<dbReference type="STRING" id="1842727.RD110_18615"/>
<dbReference type="EMBL" id="CP019236">
    <property type="protein sequence ID" value="APW38968.1"/>
    <property type="molecule type" value="Genomic_DNA"/>
</dbReference>
<evidence type="ECO:0000313" key="1">
    <source>
        <dbReference type="EMBL" id="APW38968.1"/>
    </source>
</evidence>
<evidence type="ECO:0000313" key="2">
    <source>
        <dbReference type="Proteomes" id="UP000186609"/>
    </source>
</evidence>
<organism evidence="1 2">
    <name type="scientific">Rhodoferax koreensis</name>
    <dbReference type="NCBI Taxonomy" id="1842727"/>
    <lineage>
        <taxon>Bacteria</taxon>
        <taxon>Pseudomonadati</taxon>
        <taxon>Pseudomonadota</taxon>
        <taxon>Betaproteobacteria</taxon>
        <taxon>Burkholderiales</taxon>
        <taxon>Comamonadaceae</taxon>
        <taxon>Rhodoferax</taxon>
    </lineage>
</organism>
<sequence>MVADLMFIGYFPHFGDTMKRAGISVTAIPGTARARCAIYTNEDGVPGDLIAEADAELVLSVGINTFTFAAGVKSDPKGFWVGVTFAFSGGAPSCHGSAQSRSTGWASGAYDFTLARWGLTSGQYYYPPIQGAMAPRFPQGGSWNRSNMPLIGIAA</sequence>
<proteinExistence type="predicted"/>
<keyword evidence="2" id="KW-1185">Reference proteome</keyword>
<accession>A0A1P8JYZ3</accession>
<gene>
    <name evidence="1" type="ORF">RD110_18615</name>
</gene>
<protein>
    <submittedName>
        <fullName evidence="1">Uncharacterized protein</fullName>
    </submittedName>
</protein>
<dbReference type="AlphaFoldDB" id="A0A1P8JYZ3"/>
<reference evidence="1 2" key="1">
    <citation type="submission" date="2017-01" db="EMBL/GenBank/DDBJ databases">
        <authorList>
            <person name="Mah S.A."/>
            <person name="Swanson W.J."/>
            <person name="Moy G.W."/>
            <person name="Vacquier V.D."/>
        </authorList>
    </citation>
    <scope>NUCLEOTIDE SEQUENCE [LARGE SCALE GENOMIC DNA]</scope>
    <source>
        <strain evidence="1 2">DCY110</strain>
    </source>
</reference>
<dbReference type="KEGG" id="rhy:RD110_18615"/>
<dbReference type="Proteomes" id="UP000186609">
    <property type="component" value="Chromosome"/>
</dbReference>